<gene>
    <name evidence="3" type="ORF">BU26DRAFT_451894</name>
</gene>
<dbReference type="CDD" id="cd09220">
    <property type="entry name" value="GH64-GluB-like"/>
    <property type="match status" value="1"/>
</dbReference>
<dbReference type="GeneID" id="54578109"/>
<feature type="domain" description="GH64" evidence="2">
    <location>
        <begin position="272"/>
        <end position="628"/>
    </location>
</feature>
<evidence type="ECO:0000259" key="2">
    <source>
        <dbReference type="PROSITE" id="PS52006"/>
    </source>
</evidence>
<dbReference type="Gene3D" id="2.60.110.10">
    <property type="entry name" value="Thaumatin"/>
    <property type="match status" value="1"/>
</dbReference>
<dbReference type="Pfam" id="PF16483">
    <property type="entry name" value="Glyco_hydro_64"/>
    <property type="match status" value="1"/>
</dbReference>
<dbReference type="RefSeq" id="XP_033686903.1">
    <property type="nucleotide sequence ID" value="XM_033824779.1"/>
</dbReference>
<evidence type="ECO:0000313" key="4">
    <source>
        <dbReference type="Proteomes" id="UP000800094"/>
    </source>
</evidence>
<evidence type="ECO:0000313" key="3">
    <source>
        <dbReference type="EMBL" id="KAF2251899.1"/>
    </source>
</evidence>
<protein>
    <submittedName>
        <fullName evidence="3">Glycoside hydrolase family 64 protein</fullName>
    </submittedName>
</protein>
<accession>A0A6A6INS4</accession>
<dbReference type="PROSITE" id="PS52006">
    <property type="entry name" value="GH64"/>
    <property type="match status" value="1"/>
</dbReference>
<evidence type="ECO:0000256" key="1">
    <source>
        <dbReference type="SAM" id="MobiDB-lite"/>
    </source>
</evidence>
<feature type="compositionally biased region" description="Polar residues" evidence="1">
    <location>
        <begin position="245"/>
        <end position="256"/>
    </location>
</feature>
<dbReference type="AlphaFoldDB" id="A0A6A6INS4"/>
<dbReference type="InterPro" id="IPR037398">
    <property type="entry name" value="Glyco_hydro_64_fam"/>
</dbReference>
<dbReference type="PANTHER" id="PTHR38165">
    <property type="match status" value="1"/>
</dbReference>
<dbReference type="PANTHER" id="PTHR38165:SF1">
    <property type="entry name" value="GLUCANASE B"/>
    <property type="match status" value="1"/>
</dbReference>
<dbReference type="Gene3D" id="3.30.920.50">
    <property type="entry name" value="Beta-1,3-glucanase, C-terminal domain"/>
    <property type="match status" value="1"/>
</dbReference>
<reference evidence="3" key="1">
    <citation type="journal article" date="2020" name="Stud. Mycol.">
        <title>101 Dothideomycetes genomes: a test case for predicting lifestyles and emergence of pathogens.</title>
        <authorList>
            <person name="Haridas S."/>
            <person name="Albert R."/>
            <person name="Binder M."/>
            <person name="Bloem J."/>
            <person name="Labutti K."/>
            <person name="Salamov A."/>
            <person name="Andreopoulos B."/>
            <person name="Baker S."/>
            <person name="Barry K."/>
            <person name="Bills G."/>
            <person name="Bluhm B."/>
            <person name="Cannon C."/>
            <person name="Castanera R."/>
            <person name="Culley D."/>
            <person name="Daum C."/>
            <person name="Ezra D."/>
            <person name="Gonzalez J."/>
            <person name="Henrissat B."/>
            <person name="Kuo A."/>
            <person name="Liang C."/>
            <person name="Lipzen A."/>
            <person name="Lutzoni F."/>
            <person name="Magnuson J."/>
            <person name="Mondo S."/>
            <person name="Nolan M."/>
            <person name="Ohm R."/>
            <person name="Pangilinan J."/>
            <person name="Park H.-J."/>
            <person name="Ramirez L."/>
            <person name="Alfaro M."/>
            <person name="Sun H."/>
            <person name="Tritt A."/>
            <person name="Yoshinaga Y."/>
            <person name="Zwiers L.-H."/>
            <person name="Turgeon B."/>
            <person name="Goodwin S."/>
            <person name="Spatafora J."/>
            <person name="Crous P."/>
            <person name="Grigoriev I."/>
        </authorList>
    </citation>
    <scope>NUCLEOTIDE SEQUENCE</scope>
    <source>
        <strain evidence="3">CBS 122368</strain>
    </source>
</reference>
<proteinExistence type="predicted"/>
<feature type="region of interest" description="Disordered" evidence="1">
    <location>
        <begin position="235"/>
        <end position="260"/>
    </location>
</feature>
<name>A0A6A6INS4_9PLEO</name>
<keyword evidence="4" id="KW-1185">Reference proteome</keyword>
<dbReference type="EMBL" id="ML987192">
    <property type="protein sequence ID" value="KAF2251899.1"/>
    <property type="molecule type" value="Genomic_DNA"/>
</dbReference>
<keyword evidence="3" id="KW-0378">Hydrolase</keyword>
<dbReference type="GO" id="GO:0016787">
    <property type="term" value="F:hydrolase activity"/>
    <property type="evidence" value="ECO:0007669"/>
    <property type="project" value="UniProtKB-KW"/>
</dbReference>
<sequence length="644" mass="70210">MRGTVRRSGVSRVQLSIPHIPEGASTFAVFPSPIYFFTWPNLHPVCRFCLVFSPFQVSFTAFVVHNSRLPSKYSNMENKVLVSQAGFQHTNAKLSSPVMGATSLERVAPRSRMGGRAGSWRSEATPSDWLGSLYDRKPPAPLAIAPTPSECDISRSPTIHPYHRCLFNINLFIPLEFVAHVYSYCETYQTLAHLSLVHLSLFCYSYSPAYLAPYCIMDSIKKFTAKLKSASCFGTSGTNKKETRPSNNVLKKTPQQTEDDMAGQHQQPISNATATTLNIALQNKSNSSNVFAYITGLALSNNNRPILIQSDGHTVYNPTSPSQTLQPLEVDCAIPLGAPGNTVNVVIPRIAGGRIWFSIGSRLTFLRNPGPAIVEPSTTNPSDLNFNISWTFCEFTYNDAQLFANISYVDFINIPISLSLTNTAGKTQTVPGMAANGFQTVVNELKAQASRDGRPWDQLIYSYNGQPLRAISPNQLLVGNPNAWNGYWDAYVNQVWTKFGSQDITINTQAAAGNLKGRVSNNQLTLGSAGSFSKPSARDIFSCSTGPFATGSNAARNAVIPRLAAAFNRSTLLDTDQFPNGSTPANYYKNATTNHYARIVHQVQRDGRGYAFPYDDVVPDGGSDVAGTVFDGSPQLFTVAVGGN</sequence>
<dbReference type="OrthoDB" id="10058186at2759"/>
<dbReference type="InterPro" id="IPR042517">
    <property type="entry name" value="Glyco_hydro_64_N_2"/>
</dbReference>
<dbReference type="InterPro" id="IPR037176">
    <property type="entry name" value="Osmotin/thaumatin-like_sf"/>
</dbReference>
<dbReference type="InterPro" id="IPR032477">
    <property type="entry name" value="Glyco_hydro_64"/>
</dbReference>
<dbReference type="Proteomes" id="UP000800094">
    <property type="component" value="Unassembled WGS sequence"/>
</dbReference>
<organism evidence="3 4">
    <name type="scientific">Trematosphaeria pertusa</name>
    <dbReference type="NCBI Taxonomy" id="390896"/>
    <lineage>
        <taxon>Eukaryota</taxon>
        <taxon>Fungi</taxon>
        <taxon>Dikarya</taxon>
        <taxon>Ascomycota</taxon>
        <taxon>Pezizomycotina</taxon>
        <taxon>Dothideomycetes</taxon>
        <taxon>Pleosporomycetidae</taxon>
        <taxon>Pleosporales</taxon>
        <taxon>Massarineae</taxon>
        <taxon>Trematosphaeriaceae</taxon>
        <taxon>Trematosphaeria</taxon>
    </lineage>
</organism>